<name>A0A4C1ZIX7_EUMVA</name>
<evidence type="ECO:0000313" key="1">
    <source>
        <dbReference type="EMBL" id="GBP87372.1"/>
    </source>
</evidence>
<keyword evidence="2" id="KW-1185">Reference proteome</keyword>
<comment type="caution">
    <text evidence="1">The sequence shown here is derived from an EMBL/GenBank/DDBJ whole genome shotgun (WGS) entry which is preliminary data.</text>
</comment>
<reference evidence="1 2" key="1">
    <citation type="journal article" date="2019" name="Commun. Biol.">
        <title>The bagworm genome reveals a unique fibroin gene that provides high tensile strength.</title>
        <authorList>
            <person name="Kono N."/>
            <person name="Nakamura H."/>
            <person name="Ohtoshi R."/>
            <person name="Tomita M."/>
            <person name="Numata K."/>
            <person name="Arakawa K."/>
        </authorList>
    </citation>
    <scope>NUCLEOTIDE SEQUENCE [LARGE SCALE GENOMIC DNA]</scope>
</reference>
<accession>A0A4C1ZIX7</accession>
<protein>
    <submittedName>
        <fullName evidence="1">Uncharacterized protein</fullName>
    </submittedName>
</protein>
<dbReference type="EMBL" id="BGZK01001855">
    <property type="protein sequence ID" value="GBP87372.1"/>
    <property type="molecule type" value="Genomic_DNA"/>
</dbReference>
<gene>
    <name evidence="1" type="ORF">EVAR_65233_1</name>
</gene>
<dbReference type="Proteomes" id="UP000299102">
    <property type="component" value="Unassembled WGS sequence"/>
</dbReference>
<proteinExistence type="predicted"/>
<dbReference type="AlphaFoldDB" id="A0A4C1ZIX7"/>
<evidence type="ECO:0000313" key="2">
    <source>
        <dbReference type="Proteomes" id="UP000299102"/>
    </source>
</evidence>
<organism evidence="1 2">
    <name type="scientific">Eumeta variegata</name>
    <name type="common">Bagworm moth</name>
    <name type="synonym">Eumeta japonica</name>
    <dbReference type="NCBI Taxonomy" id="151549"/>
    <lineage>
        <taxon>Eukaryota</taxon>
        <taxon>Metazoa</taxon>
        <taxon>Ecdysozoa</taxon>
        <taxon>Arthropoda</taxon>
        <taxon>Hexapoda</taxon>
        <taxon>Insecta</taxon>
        <taxon>Pterygota</taxon>
        <taxon>Neoptera</taxon>
        <taxon>Endopterygota</taxon>
        <taxon>Lepidoptera</taxon>
        <taxon>Glossata</taxon>
        <taxon>Ditrysia</taxon>
        <taxon>Tineoidea</taxon>
        <taxon>Psychidae</taxon>
        <taxon>Oiketicinae</taxon>
        <taxon>Eumeta</taxon>
    </lineage>
</organism>
<sequence length="77" mass="8971">MCFEYVRAYGARPVTPGQVPDEKVTTKHESLPLRNESQKALCRLKMEMQARRRRVRQILNLRIASFAGNSEWQNPVL</sequence>